<dbReference type="PANTHER" id="PTHR21366:SF22">
    <property type="entry name" value="VOC DOMAIN-CONTAINING PROTEIN"/>
    <property type="match status" value="1"/>
</dbReference>
<accession>A0A1H7M6W6</accession>
<feature type="domain" description="VOC" evidence="1">
    <location>
        <begin position="29"/>
        <end position="150"/>
    </location>
</feature>
<dbReference type="SUPFAM" id="SSF54593">
    <property type="entry name" value="Glyoxalase/Bleomycin resistance protein/Dihydroxybiphenyl dioxygenase"/>
    <property type="match status" value="1"/>
</dbReference>
<reference evidence="3" key="1">
    <citation type="submission" date="2016-10" db="EMBL/GenBank/DDBJ databases">
        <authorList>
            <person name="Varghese N."/>
            <person name="Submissions S."/>
        </authorList>
    </citation>
    <scope>NUCLEOTIDE SEQUENCE [LARGE SCALE GENOMIC DNA]</scope>
    <source>
        <strain evidence="3">DSM 18733</strain>
    </source>
</reference>
<keyword evidence="3" id="KW-1185">Reference proteome</keyword>
<dbReference type="InterPro" id="IPR004360">
    <property type="entry name" value="Glyas_Fos-R_dOase_dom"/>
</dbReference>
<dbReference type="Proteomes" id="UP000199421">
    <property type="component" value="Unassembled WGS sequence"/>
</dbReference>
<proteinExistence type="predicted"/>
<protein>
    <submittedName>
        <fullName evidence="2">Catechol 2,3-dioxygenase</fullName>
    </submittedName>
</protein>
<dbReference type="InterPro" id="IPR050383">
    <property type="entry name" value="GlyoxalaseI/FosfomycinResist"/>
</dbReference>
<name>A0A1H7M6W6_OLID1</name>
<sequence>MKLLTTLFFSAAVFLSLNKIQAQQKPVLKLNHIAIYVENLEKSTSFYKDVLQLAEIPEPFHDGLHTWFTLGGAGNLHLIQGAKHGVEREKNDHLCFSIEDIEAFIKNLQKHSVTYFDWPGNKGKVTTRVDGVHQIYFQDPDGHWIEINDEA</sequence>
<dbReference type="STRING" id="407022.SAMN05661044_01884"/>
<evidence type="ECO:0000259" key="1">
    <source>
        <dbReference type="PROSITE" id="PS51819"/>
    </source>
</evidence>
<organism evidence="2 3">
    <name type="scientific">Olivibacter domesticus</name>
    <name type="common">Pseudosphingobacterium domesticum</name>
    <dbReference type="NCBI Taxonomy" id="407022"/>
    <lineage>
        <taxon>Bacteria</taxon>
        <taxon>Pseudomonadati</taxon>
        <taxon>Bacteroidota</taxon>
        <taxon>Sphingobacteriia</taxon>
        <taxon>Sphingobacteriales</taxon>
        <taxon>Sphingobacteriaceae</taxon>
        <taxon>Olivibacter</taxon>
    </lineage>
</organism>
<dbReference type="InterPro" id="IPR029068">
    <property type="entry name" value="Glyas_Bleomycin-R_OHBP_Dase"/>
</dbReference>
<dbReference type="GO" id="GO:0051213">
    <property type="term" value="F:dioxygenase activity"/>
    <property type="evidence" value="ECO:0007669"/>
    <property type="project" value="UniProtKB-KW"/>
</dbReference>
<dbReference type="Gene3D" id="3.10.180.10">
    <property type="entry name" value="2,3-Dihydroxybiphenyl 1,2-Dioxygenase, domain 1"/>
    <property type="match status" value="1"/>
</dbReference>
<keyword evidence="2" id="KW-0560">Oxidoreductase</keyword>
<evidence type="ECO:0000313" key="2">
    <source>
        <dbReference type="EMBL" id="SEL06852.1"/>
    </source>
</evidence>
<dbReference type="PANTHER" id="PTHR21366">
    <property type="entry name" value="GLYOXALASE FAMILY PROTEIN"/>
    <property type="match status" value="1"/>
</dbReference>
<dbReference type="OrthoDB" id="192739at2"/>
<dbReference type="PROSITE" id="PS51819">
    <property type="entry name" value="VOC"/>
    <property type="match status" value="1"/>
</dbReference>
<dbReference type="Pfam" id="PF00903">
    <property type="entry name" value="Glyoxalase"/>
    <property type="match status" value="1"/>
</dbReference>
<dbReference type="AlphaFoldDB" id="A0A1H7M6W6"/>
<dbReference type="RefSeq" id="WP_093322654.1">
    <property type="nucleotide sequence ID" value="NZ_FOAF01000001.1"/>
</dbReference>
<dbReference type="EMBL" id="FOAF01000001">
    <property type="protein sequence ID" value="SEL06852.1"/>
    <property type="molecule type" value="Genomic_DNA"/>
</dbReference>
<gene>
    <name evidence="2" type="ORF">SAMN05661044_01884</name>
</gene>
<keyword evidence="2" id="KW-0223">Dioxygenase</keyword>
<dbReference type="InterPro" id="IPR037523">
    <property type="entry name" value="VOC_core"/>
</dbReference>
<evidence type="ECO:0000313" key="3">
    <source>
        <dbReference type="Proteomes" id="UP000199421"/>
    </source>
</evidence>